<dbReference type="GO" id="GO:0005737">
    <property type="term" value="C:cytoplasm"/>
    <property type="evidence" value="ECO:0007669"/>
    <property type="project" value="InterPro"/>
</dbReference>
<keyword evidence="4" id="KW-1185">Reference proteome</keyword>
<feature type="compositionally biased region" description="Low complexity" evidence="1">
    <location>
        <begin position="324"/>
        <end position="335"/>
    </location>
</feature>
<accession>A0A150GPT3</accession>
<feature type="compositionally biased region" description="Gly residues" evidence="1">
    <location>
        <begin position="254"/>
        <end position="264"/>
    </location>
</feature>
<dbReference type="Proteomes" id="UP000075714">
    <property type="component" value="Unassembled WGS sequence"/>
</dbReference>
<feature type="compositionally biased region" description="Basic and acidic residues" evidence="1">
    <location>
        <begin position="304"/>
        <end position="323"/>
    </location>
</feature>
<evidence type="ECO:0000313" key="3">
    <source>
        <dbReference type="EMBL" id="KXZ51815.1"/>
    </source>
</evidence>
<evidence type="ECO:0000259" key="2">
    <source>
        <dbReference type="Pfam" id="PF04194"/>
    </source>
</evidence>
<evidence type="ECO:0000313" key="4">
    <source>
        <dbReference type="Proteomes" id="UP000075714"/>
    </source>
</evidence>
<feature type="compositionally biased region" description="Low complexity" evidence="1">
    <location>
        <begin position="342"/>
        <end position="369"/>
    </location>
</feature>
<dbReference type="PANTHER" id="PTHR47762">
    <property type="entry name" value="OSJNBB0079B02.4 PROTEIN"/>
    <property type="match status" value="1"/>
</dbReference>
<proteinExistence type="predicted"/>
<dbReference type="OrthoDB" id="545415at2759"/>
<dbReference type="PANTHER" id="PTHR47762:SF2">
    <property type="entry name" value="OS04G0640800 PROTEIN"/>
    <property type="match status" value="1"/>
</dbReference>
<name>A0A150GPT3_GONPE</name>
<sequence>MFGVRSASACHYLTKVGGVPWLPSADGAATGAQEFDWRAACKCGACGRALSLVLQAYVPLGEREAASSGGGAGERVLLLLGCAHPGCGSAPGSWRAFRIQLDGKHAASPPTAAAQGTQEGGGDAGTTTSGSLAQSGQPAAAAAAAAAAREEPFSDGFGSDSCGFGGGVEGGAGGGGFGFDADGGFGASGFGNGEDAGGSGGGDGGDMDFSDLSAALEEAAAAAAAAAATQAQQHHAAERAGVPSGRGQQQQQRGAGGGGAAGEGQGEEGCPSAPLPEGLLGPPLPEFHILAAEEPSAPAGGAARRREQEHVARLLEEYERREQQQQQQQQGSASAAGGGAGARQQGTLPAANSASAASGSTSASTSCARGRARNALGRDRAAEGGAGESDDDDGDGGSSLADGDGGGGGGEAGSDHDSWAGEEYEEDHVRGVDGAYLKYAARLARQPDQCVRYGRGCDVLWPARSPPAPPPCARCGCARVFELQLMAPAIAIVLECADWLQGPDLARHAAAINASANWGFATVAVWTCGRSCGGAGGVGVEERLGGGVDAGAEGRRGAMGAAVVSVSEEFVALVDEESCHVAEELRLAK</sequence>
<gene>
    <name evidence="3" type="ORF">GPECTOR_11g256</name>
</gene>
<feature type="compositionally biased region" description="Gly residues" evidence="1">
    <location>
        <begin position="190"/>
        <end position="204"/>
    </location>
</feature>
<feature type="domain" description="Programmed cell death protein 2 C-terminal" evidence="2">
    <location>
        <begin position="434"/>
        <end position="533"/>
    </location>
</feature>
<feature type="compositionally biased region" description="Gly residues" evidence="1">
    <location>
        <begin position="403"/>
        <end position="412"/>
    </location>
</feature>
<dbReference type="EMBL" id="LSYV01000012">
    <property type="protein sequence ID" value="KXZ51815.1"/>
    <property type="molecule type" value="Genomic_DNA"/>
</dbReference>
<dbReference type="AlphaFoldDB" id="A0A150GPT3"/>
<reference evidence="4" key="1">
    <citation type="journal article" date="2016" name="Nat. Commun.">
        <title>The Gonium pectorale genome demonstrates co-option of cell cycle regulation during the evolution of multicellularity.</title>
        <authorList>
            <person name="Hanschen E.R."/>
            <person name="Marriage T.N."/>
            <person name="Ferris P.J."/>
            <person name="Hamaji T."/>
            <person name="Toyoda A."/>
            <person name="Fujiyama A."/>
            <person name="Neme R."/>
            <person name="Noguchi H."/>
            <person name="Minakuchi Y."/>
            <person name="Suzuki M."/>
            <person name="Kawai-Toyooka H."/>
            <person name="Smith D.R."/>
            <person name="Sparks H."/>
            <person name="Anderson J."/>
            <person name="Bakaric R."/>
            <person name="Luria V."/>
            <person name="Karger A."/>
            <person name="Kirschner M.W."/>
            <person name="Durand P.M."/>
            <person name="Michod R.E."/>
            <person name="Nozaki H."/>
            <person name="Olson B.J."/>
        </authorList>
    </citation>
    <scope>NUCLEOTIDE SEQUENCE [LARGE SCALE GENOMIC DNA]</scope>
    <source>
        <strain evidence="4">NIES-2863</strain>
    </source>
</reference>
<organism evidence="3 4">
    <name type="scientific">Gonium pectorale</name>
    <name type="common">Green alga</name>
    <dbReference type="NCBI Taxonomy" id="33097"/>
    <lineage>
        <taxon>Eukaryota</taxon>
        <taxon>Viridiplantae</taxon>
        <taxon>Chlorophyta</taxon>
        <taxon>core chlorophytes</taxon>
        <taxon>Chlorophyceae</taxon>
        <taxon>CS clade</taxon>
        <taxon>Chlamydomonadales</taxon>
        <taxon>Volvocaceae</taxon>
        <taxon>Gonium</taxon>
    </lineage>
</organism>
<evidence type="ECO:0000256" key="1">
    <source>
        <dbReference type="SAM" id="MobiDB-lite"/>
    </source>
</evidence>
<dbReference type="Pfam" id="PF04194">
    <property type="entry name" value="PDCD2_C"/>
    <property type="match status" value="1"/>
</dbReference>
<comment type="caution">
    <text evidence="3">The sequence shown here is derived from an EMBL/GenBank/DDBJ whole genome shotgun (WGS) entry which is preliminary data.</text>
</comment>
<feature type="region of interest" description="Disordered" evidence="1">
    <location>
        <begin position="226"/>
        <end position="284"/>
    </location>
</feature>
<dbReference type="InterPro" id="IPR007320">
    <property type="entry name" value="PDCD2_C"/>
</dbReference>
<dbReference type="STRING" id="33097.A0A150GPT3"/>
<feature type="region of interest" description="Disordered" evidence="1">
    <location>
        <begin position="190"/>
        <end position="210"/>
    </location>
</feature>
<feature type="region of interest" description="Disordered" evidence="1">
    <location>
        <begin position="296"/>
        <end position="426"/>
    </location>
</feature>
<feature type="region of interest" description="Disordered" evidence="1">
    <location>
        <begin position="106"/>
        <end position="136"/>
    </location>
</feature>
<protein>
    <recommendedName>
        <fullName evidence="2">Programmed cell death protein 2 C-terminal domain-containing protein</fullName>
    </recommendedName>
</protein>